<dbReference type="KEGG" id="mhz:Metho_2079"/>
<feature type="domain" description="Coenzyme F420:L-glutamate ligase-like" evidence="8">
    <location>
        <begin position="4"/>
        <end position="213"/>
    </location>
</feature>
<name>L0KZY8_METHD</name>
<dbReference type="EMBL" id="CP003362">
    <property type="protein sequence ID" value="AGB50245.1"/>
    <property type="molecule type" value="Genomic_DNA"/>
</dbReference>
<keyword evidence="3" id="KW-0547">Nucleotide-binding</keyword>
<dbReference type="GO" id="GO:0046872">
    <property type="term" value="F:metal ion binding"/>
    <property type="evidence" value="ECO:0007669"/>
    <property type="project" value="UniProtKB-KW"/>
</dbReference>
<proteinExistence type="predicted"/>
<keyword evidence="5" id="KW-0630">Potassium</keyword>
<dbReference type="Proteomes" id="UP000010866">
    <property type="component" value="Chromosome"/>
</dbReference>
<gene>
    <name evidence="9" type="ordered locus">Metho_2079</name>
</gene>
<sequence length="247" mass="27066">MENIPLIKKEDDIAQIICERTDILDGDVIVIASTIVGKAEGRTFSLVDIVPGAEAVEFSKHIRFTPEFIQAVLERSRECLISSPVLLVEMKNGHICINAGIDESNVEEEILLELPADSDASAAYIGKGIESYTGTQISVIITDTNGRAFKRGQTGVAVGVYRIHPLKDWKGQKDLFGKELKITEEAVADEVAGAANLLMGEGNGGYPVVIIRGLKLRSKDSASVKEMYRSDEEDLIKKSLKYLRCRV</sequence>
<dbReference type="STRING" id="867904.Metho_2079"/>
<dbReference type="GO" id="GO:0005525">
    <property type="term" value="F:GTP binding"/>
    <property type="evidence" value="ECO:0007669"/>
    <property type="project" value="UniProtKB-KW"/>
</dbReference>
<evidence type="ECO:0000256" key="6">
    <source>
        <dbReference type="ARBA" id="ARBA00023134"/>
    </source>
</evidence>
<dbReference type="SUPFAM" id="SSF144010">
    <property type="entry name" value="CofE-like"/>
    <property type="match status" value="1"/>
</dbReference>
<evidence type="ECO:0000256" key="3">
    <source>
        <dbReference type="ARBA" id="ARBA00022741"/>
    </source>
</evidence>
<dbReference type="AlphaFoldDB" id="L0KZY8"/>
<dbReference type="PANTHER" id="PTHR47917:SF1">
    <property type="entry name" value="COENZYME F420:L-GLUTAMATE LIGASE"/>
    <property type="match status" value="1"/>
</dbReference>
<keyword evidence="2" id="KW-0479">Metal-binding</keyword>
<dbReference type="InterPro" id="IPR002847">
    <property type="entry name" value="F420-0_gamma-glut_ligase-dom"/>
</dbReference>
<dbReference type="NCBIfam" id="TIGR01916">
    <property type="entry name" value="F420_cofE"/>
    <property type="match status" value="1"/>
</dbReference>
<dbReference type="Pfam" id="PF01996">
    <property type="entry name" value="F420_ligase"/>
    <property type="match status" value="1"/>
</dbReference>
<organism evidence="9 10">
    <name type="scientific">Methanomethylovorans hollandica (strain DSM 15978 / NBRC 107637 / DMS1)</name>
    <dbReference type="NCBI Taxonomy" id="867904"/>
    <lineage>
        <taxon>Archaea</taxon>
        <taxon>Methanobacteriati</taxon>
        <taxon>Methanobacteriota</taxon>
        <taxon>Stenosarchaea group</taxon>
        <taxon>Methanomicrobia</taxon>
        <taxon>Methanosarcinales</taxon>
        <taxon>Methanosarcinaceae</taxon>
        <taxon>Methanomethylovorans</taxon>
    </lineage>
</organism>
<reference evidence="10" key="1">
    <citation type="submission" date="2012-02" db="EMBL/GenBank/DDBJ databases">
        <title>Complete sequence of chromosome of Methanomethylovorans hollandica DSM 15978.</title>
        <authorList>
            <person name="Lucas S."/>
            <person name="Copeland A."/>
            <person name="Lapidus A."/>
            <person name="Glavina del Rio T."/>
            <person name="Dalin E."/>
            <person name="Tice H."/>
            <person name="Bruce D."/>
            <person name="Goodwin L."/>
            <person name="Pitluck S."/>
            <person name="Peters L."/>
            <person name="Mikhailova N."/>
            <person name="Held B."/>
            <person name="Kyrpides N."/>
            <person name="Mavromatis K."/>
            <person name="Ivanova N."/>
            <person name="Brettin T."/>
            <person name="Detter J.C."/>
            <person name="Han C."/>
            <person name="Larimer F."/>
            <person name="Land M."/>
            <person name="Hauser L."/>
            <person name="Markowitz V."/>
            <person name="Cheng J.-F."/>
            <person name="Hugenholtz P."/>
            <person name="Woyke T."/>
            <person name="Wu D."/>
            <person name="Spring S."/>
            <person name="Schroeder M."/>
            <person name="Brambilla E."/>
            <person name="Klenk H.-P."/>
            <person name="Eisen J.A."/>
        </authorList>
    </citation>
    <scope>NUCLEOTIDE SEQUENCE [LARGE SCALE GENOMIC DNA]</scope>
    <source>
        <strain evidence="10">DSM 15978 / NBRC 107637 / DMS1</strain>
    </source>
</reference>
<protein>
    <submittedName>
        <fullName evidence="9">F420-0:gamma-glutamyl ligase</fullName>
    </submittedName>
</protein>
<evidence type="ECO:0000313" key="9">
    <source>
        <dbReference type="EMBL" id="AGB50245.1"/>
    </source>
</evidence>
<accession>L0KZY8</accession>
<keyword evidence="4" id="KW-0460">Magnesium</keyword>
<evidence type="ECO:0000259" key="8">
    <source>
        <dbReference type="Pfam" id="PF01996"/>
    </source>
</evidence>
<keyword evidence="1 9" id="KW-0436">Ligase</keyword>
<dbReference type="PANTHER" id="PTHR47917">
    <property type="match status" value="1"/>
</dbReference>
<evidence type="ECO:0000256" key="2">
    <source>
        <dbReference type="ARBA" id="ARBA00022723"/>
    </source>
</evidence>
<keyword evidence="10" id="KW-1185">Reference proteome</keyword>
<evidence type="ECO:0000313" key="10">
    <source>
        <dbReference type="Proteomes" id="UP000010866"/>
    </source>
</evidence>
<dbReference type="HOGENOM" id="CLU_051152_1_1_2"/>
<evidence type="ECO:0000256" key="7">
    <source>
        <dbReference type="ARBA" id="ARBA00023211"/>
    </source>
</evidence>
<evidence type="ECO:0000256" key="4">
    <source>
        <dbReference type="ARBA" id="ARBA00022842"/>
    </source>
</evidence>
<keyword evidence="6" id="KW-0342">GTP-binding</keyword>
<keyword evidence="7" id="KW-0464">Manganese</keyword>
<dbReference type="GO" id="GO:0052618">
    <property type="term" value="F:coenzyme F420-0:L-glutamate ligase activity"/>
    <property type="evidence" value="ECO:0007669"/>
    <property type="project" value="TreeGrafter"/>
</dbReference>
<dbReference type="Gene3D" id="3.30.1330.100">
    <property type="entry name" value="CofE-like"/>
    <property type="match status" value="1"/>
</dbReference>
<dbReference type="NCBIfam" id="NF009809">
    <property type="entry name" value="PRK13293.1"/>
    <property type="match status" value="1"/>
</dbReference>
<evidence type="ECO:0000256" key="5">
    <source>
        <dbReference type="ARBA" id="ARBA00022958"/>
    </source>
</evidence>
<evidence type="ECO:0000256" key="1">
    <source>
        <dbReference type="ARBA" id="ARBA00022598"/>
    </source>
</evidence>
<dbReference type="InterPro" id="IPR008225">
    <property type="entry name" value="F420-0_g-glutamyl_ligase"/>
</dbReference>
<dbReference type="Gene3D" id="3.90.1660.10">
    <property type="entry name" value="CofE-like domain"/>
    <property type="match status" value="1"/>
</dbReference>